<evidence type="ECO:0000313" key="1">
    <source>
        <dbReference type="EMBL" id="SFS02502.1"/>
    </source>
</evidence>
<dbReference type="InterPro" id="IPR021799">
    <property type="entry name" value="PIN-like_prokaryotic"/>
</dbReference>
<dbReference type="STRING" id="767519.SAMN05216559_2652"/>
<proteinExistence type="predicted"/>
<dbReference type="AlphaFoldDB" id="A0A1I6LGE6"/>
<dbReference type="EMBL" id="FOZK01000002">
    <property type="protein sequence ID" value="SFS02502.1"/>
    <property type="molecule type" value="Genomic_DNA"/>
</dbReference>
<dbReference type="Proteomes" id="UP000199062">
    <property type="component" value="Unassembled WGS sequence"/>
</dbReference>
<dbReference type="OrthoDB" id="328022at2157"/>
<organism evidence="1 2">
    <name type="scientific">Halomicrobium zhouii</name>
    <dbReference type="NCBI Taxonomy" id="767519"/>
    <lineage>
        <taxon>Archaea</taxon>
        <taxon>Methanobacteriati</taxon>
        <taxon>Methanobacteriota</taxon>
        <taxon>Stenosarchaea group</taxon>
        <taxon>Halobacteria</taxon>
        <taxon>Halobacteriales</taxon>
        <taxon>Haloarculaceae</taxon>
        <taxon>Halomicrobium</taxon>
    </lineage>
</organism>
<reference evidence="1 2" key="1">
    <citation type="submission" date="2016-10" db="EMBL/GenBank/DDBJ databases">
        <authorList>
            <person name="de Groot N.N."/>
        </authorList>
    </citation>
    <scope>NUCLEOTIDE SEQUENCE [LARGE SCALE GENOMIC DNA]</scope>
    <source>
        <strain evidence="1 2">CGMCC 1.10457</strain>
    </source>
</reference>
<dbReference type="Pfam" id="PF11848">
    <property type="entry name" value="DUF3368"/>
    <property type="match status" value="1"/>
</dbReference>
<sequence>MTRIYVGPTVLHSLGQIGELPLLTHLDGRLVIPDAVQAEVDSEPARTGVAEFLEDEDVSTAVPSKALERATSMLDTDEETHEAAVLAGVLAHRDGDDRTAVAVLSEDTHLRALAHGLGATVTSSYGVVARAAIEDKYLSSAAAKRIIRRTDKHGLHMTGELRERAVGEVAD</sequence>
<accession>A0A1I6LGE6</accession>
<dbReference type="RefSeq" id="WP_089816971.1">
    <property type="nucleotide sequence ID" value="NZ_FOZK01000002.1"/>
</dbReference>
<protein>
    <submittedName>
        <fullName evidence="1">Predicted nucleic acid-binding protein, contains PIN domain</fullName>
    </submittedName>
</protein>
<gene>
    <name evidence="1" type="ORF">SAMN05216559_2652</name>
</gene>
<name>A0A1I6LGE6_9EURY</name>
<keyword evidence="2" id="KW-1185">Reference proteome</keyword>
<evidence type="ECO:0000313" key="2">
    <source>
        <dbReference type="Proteomes" id="UP000199062"/>
    </source>
</evidence>